<dbReference type="Proteomes" id="UP000838672">
    <property type="component" value="Unassembled WGS sequence"/>
</dbReference>
<accession>A0ABM8ZXI3</accession>
<organism evidence="3 4">
    <name type="scientific">Vibrio stylophorae</name>
    <dbReference type="NCBI Taxonomy" id="659351"/>
    <lineage>
        <taxon>Bacteria</taxon>
        <taxon>Pseudomonadati</taxon>
        <taxon>Pseudomonadota</taxon>
        <taxon>Gammaproteobacteria</taxon>
        <taxon>Vibrionales</taxon>
        <taxon>Vibrionaceae</taxon>
        <taxon>Vibrio</taxon>
    </lineage>
</organism>
<feature type="compositionally biased region" description="Low complexity" evidence="1">
    <location>
        <begin position="283"/>
        <end position="296"/>
    </location>
</feature>
<evidence type="ECO:0008006" key="5">
    <source>
        <dbReference type="Google" id="ProtNLM"/>
    </source>
</evidence>
<dbReference type="InterPro" id="IPR021290">
    <property type="entry name" value="DUF2861"/>
</dbReference>
<name>A0ABM8ZXI3_9VIBR</name>
<dbReference type="Pfam" id="PF11060">
    <property type="entry name" value="DUF2861"/>
    <property type="match status" value="1"/>
</dbReference>
<sequence length="310" mass="35547">MKRRFFALCLTLLALPAQADWFIGNEPLVEAHKALLANETEKAFDAMVETWQQQPSDTVKENLANLLSSAITDDCGRNLSKLPLPIWLTEITLVRETVQTPSRRYYRVALKGQSEQPIERIILLRWPHQRLLDMQPALDEQGRFEILQNEVGAPLNKGLYQLTLLSESGESWQTWILITNPPKTQRIAWASENSWHLRPELPRKSCPGDRLLLEIFTKEHYHGPALWQQSYAQGDMPTTLPKTELSSGRYWVTAGLYKSRWQGAIQFQEVQRIARPWVLNEISPSSELPEGSLLSEQAREPRGEEVTTQP</sequence>
<dbReference type="EMBL" id="CAKLDI010000002">
    <property type="protein sequence ID" value="CAH0535436.1"/>
    <property type="molecule type" value="Genomic_DNA"/>
</dbReference>
<feature type="chain" id="PRO_5046687207" description="DUF2861 family protein" evidence="2">
    <location>
        <begin position="20"/>
        <end position="310"/>
    </location>
</feature>
<keyword evidence="2" id="KW-0732">Signal</keyword>
<keyword evidence="4" id="KW-1185">Reference proteome</keyword>
<protein>
    <recommendedName>
        <fullName evidence="5">DUF2861 family protein</fullName>
    </recommendedName>
</protein>
<feature type="compositionally biased region" description="Basic and acidic residues" evidence="1">
    <location>
        <begin position="297"/>
        <end position="310"/>
    </location>
</feature>
<evidence type="ECO:0000313" key="3">
    <source>
        <dbReference type="EMBL" id="CAH0535436.1"/>
    </source>
</evidence>
<feature type="region of interest" description="Disordered" evidence="1">
    <location>
        <begin position="283"/>
        <end position="310"/>
    </location>
</feature>
<proteinExistence type="predicted"/>
<dbReference type="RefSeq" id="WP_237468299.1">
    <property type="nucleotide sequence ID" value="NZ_CAKLDI010000002.1"/>
</dbReference>
<feature type="signal peptide" evidence="2">
    <location>
        <begin position="1"/>
        <end position="19"/>
    </location>
</feature>
<reference evidence="3" key="1">
    <citation type="submission" date="2021-11" db="EMBL/GenBank/DDBJ databases">
        <authorList>
            <person name="Rodrigo-Torres L."/>
            <person name="Arahal R. D."/>
            <person name="Lucena T."/>
        </authorList>
    </citation>
    <scope>NUCLEOTIDE SEQUENCE</scope>
    <source>
        <strain evidence="3">CECT 7929</strain>
    </source>
</reference>
<evidence type="ECO:0000313" key="4">
    <source>
        <dbReference type="Proteomes" id="UP000838672"/>
    </source>
</evidence>
<evidence type="ECO:0000256" key="2">
    <source>
        <dbReference type="SAM" id="SignalP"/>
    </source>
</evidence>
<evidence type="ECO:0000256" key="1">
    <source>
        <dbReference type="SAM" id="MobiDB-lite"/>
    </source>
</evidence>
<comment type="caution">
    <text evidence="3">The sequence shown here is derived from an EMBL/GenBank/DDBJ whole genome shotgun (WGS) entry which is preliminary data.</text>
</comment>
<gene>
    <name evidence="3" type="ORF">VST7929_03010</name>
</gene>